<dbReference type="Proteomes" id="UP000198571">
    <property type="component" value="Unassembled WGS sequence"/>
</dbReference>
<proteinExistence type="predicted"/>
<evidence type="ECO:0000313" key="2">
    <source>
        <dbReference type="Proteomes" id="UP000198571"/>
    </source>
</evidence>
<keyword evidence="2" id="KW-1185">Reference proteome</keyword>
<organism evidence="1 2">
    <name type="scientific">Salipaludibacillus aurantiacus</name>
    <dbReference type="NCBI Taxonomy" id="1601833"/>
    <lineage>
        <taxon>Bacteria</taxon>
        <taxon>Bacillati</taxon>
        <taxon>Bacillota</taxon>
        <taxon>Bacilli</taxon>
        <taxon>Bacillales</taxon>
        <taxon>Bacillaceae</taxon>
    </lineage>
</organism>
<sequence length="59" mass="7139">MQFIEVKWEAGYSIARNKVIYPMRIDVRRSDLCLRHSIKQIIMESLSLYARLRETLHIF</sequence>
<dbReference type="AlphaFoldDB" id="A0A1H9W9X7"/>
<gene>
    <name evidence="1" type="ORF">SAMN05518684_11579</name>
</gene>
<dbReference type="STRING" id="1601833.SAMN05518684_11579"/>
<name>A0A1H9W9X7_9BACI</name>
<evidence type="ECO:0000313" key="1">
    <source>
        <dbReference type="EMBL" id="SES30756.1"/>
    </source>
</evidence>
<reference evidence="2" key="1">
    <citation type="submission" date="2016-10" db="EMBL/GenBank/DDBJ databases">
        <authorList>
            <person name="Varghese N."/>
            <person name="Submissions S."/>
        </authorList>
    </citation>
    <scope>NUCLEOTIDE SEQUENCE [LARGE SCALE GENOMIC DNA]</scope>
    <source>
        <strain evidence="2">S9</strain>
    </source>
</reference>
<protein>
    <submittedName>
        <fullName evidence="1">Uncharacterized protein</fullName>
    </submittedName>
</protein>
<dbReference type="EMBL" id="FOGT01000015">
    <property type="protein sequence ID" value="SES30756.1"/>
    <property type="molecule type" value="Genomic_DNA"/>
</dbReference>
<accession>A0A1H9W9X7</accession>